<evidence type="ECO:0000313" key="1">
    <source>
        <dbReference type="EMBL" id="OPA73731.1"/>
    </source>
</evidence>
<dbReference type="EMBL" id="MSZX01000014">
    <property type="protein sequence ID" value="OPA73731.1"/>
    <property type="molecule type" value="Genomic_DNA"/>
</dbReference>
<name>A0A1T2X1G4_9BACL</name>
<evidence type="ECO:0000313" key="2">
    <source>
        <dbReference type="Proteomes" id="UP000190188"/>
    </source>
</evidence>
<dbReference type="OrthoDB" id="1240928at2"/>
<dbReference type="InterPro" id="IPR024131">
    <property type="entry name" value="UPF0489"/>
</dbReference>
<organism evidence="1 2">
    <name type="scientific">Paenibacillus selenitireducens</name>
    <dbReference type="NCBI Taxonomy" id="1324314"/>
    <lineage>
        <taxon>Bacteria</taxon>
        <taxon>Bacillati</taxon>
        <taxon>Bacillota</taxon>
        <taxon>Bacilli</taxon>
        <taxon>Bacillales</taxon>
        <taxon>Paenibacillaceae</taxon>
        <taxon>Paenibacillus</taxon>
    </lineage>
</organism>
<reference evidence="1 2" key="1">
    <citation type="submission" date="2017-01" db="EMBL/GenBank/DDBJ databases">
        <title>Genome analysis of Paenibacillus selenitrireducens ES3-24.</title>
        <authorList>
            <person name="Xu D."/>
            <person name="Yao R."/>
            <person name="Zheng S."/>
        </authorList>
    </citation>
    <scope>NUCLEOTIDE SEQUENCE [LARGE SCALE GENOMIC DNA]</scope>
    <source>
        <strain evidence="1 2">ES3-24</strain>
    </source>
</reference>
<accession>A0A1T2X1G4</accession>
<sequence>MWAHDYRVCFPDQQVYISRNHQWAFAAWEIGRRSGKLKEQATLLHVDAHLDDTWDGVLAEGLHTIRHDEDIMTVTEQLEIDNFIWAGFATGALDHILYVSPTVVDDSDPFDVSSWNLEGEQMRPVRDLLQKRSYQGKRFDGIRDFMMYMDRHPVHSLRMDDHHSVILDLDLDVFKLHPDDFDDPGLVSETQIREELRFLRQLYPYDMITVALSPAFCGGDLNCSILYRIFLEVFELESSKAIVW</sequence>
<proteinExistence type="predicted"/>
<dbReference type="RefSeq" id="WP_078502298.1">
    <property type="nucleotide sequence ID" value="NZ_MSZX01000014.1"/>
</dbReference>
<dbReference type="Pfam" id="PF12640">
    <property type="entry name" value="UPF0489"/>
    <property type="match status" value="1"/>
</dbReference>
<gene>
    <name evidence="1" type="ORF">BVG16_26950</name>
</gene>
<dbReference type="Proteomes" id="UP000190188">
    <property type="component" value="Unassembled WGS sequence"/>
</dbReference>
<dbReference type="AlphaFoldDB" id="A0A1T2X1G4"/>
<protein>
    <recommendedName>
        <fullName evidence="3">Arginase</fullName>
    </recommendedName>
</protein>
<dbReference type="STRING" id="1324314.BVG16_26950"/>
<evidence type="ECO:0008006" key="3">
    <source>
        <dbReference type="Google" id="ProtNLM"/>
    </source>
</evidence>
<keyword evidence="2" id="KW-1185">Reference proteome</keyword>
<comment type="caution">
    <text evidence="1">The sequence shown here is derived from an EMBL/GenBank/DDBJ whole genome shotgun (WGS) entry which is preliminary data.</text>
</comment>